<feature type="domain" description="C2H2-type" evidence="8">
    <location>
        <begin position="191"/>
        <end position="218"/>
    </location>
</feature>
<dbReference type="InterPro" id="IPR013087">
    <property type="entry name" value="Znf_C2H2_type"/>
</dbReference>
<dbReference type="GO" id="GO:0008270">
    <property type="term" value="F:zinc ion binding"/>
    <property type="evidence" value="ECO:0007669"/>
    <property type="project" value="UniProtKB-KW"/>
</dbReference>
<feature type="domain" description="C2H2-type" evidence="8">
    <location>
        <begin position="393"/>
        <end position="420"/>
    </location>
</feature>
<evidence type="ECO:0000256" key="5">
    <source>
        <dbReference type="ARBA" id="ARBA00022833"/>
    </source>
</evidence>
<feature type="domain" description="C2H2-type" evidence="8">
    <location>
        <begin position="247"/>
        <end position="274"/>
    </location>
</feature>
<keyword evidence="5" id="KW-0862">Zinc</keyword>
<evidence type="ECO:0000256" key="3">
    <source>
        <dbReference type="ARBA" id="ARBA00022737"/>
    </source>
</evidence>
<dbReference type="GO" id="GO:0005634">
    <property type="term" value="C:nucleus"/>
    <property type="evidence" value="ECO:0007669"/>
    <property type="project" value="UniProtKB-SubCell"/>
</dbReference>
<dbReference type="SMART" id="SM00355">
    <property type="entry name" value="ZnF_C2H2"/>
    <property type="match status" value="8"/>
</dbReference>
<keyword evidence="3" id="KW-0677">Repeat</keyword>
<dbReference type="PANTHER" id="PTHR24379:SF121">
    <property type="entry name" value="C2H2-TYPE DOMAIN-CONTAINING PROTEIN"/>
    <property type="match status" value="1"/>
</dbReference>
<dbReference type="Gene3D" id="3.30.160.60">
    <property type="entry name" value="Classic Zinc Finger"/>
    <property type="match status" value="7"/>
</dbReference>
<dbReference type="PROSITE" id="PS00028">
    <property type="entry name" value="ZINC_FINGER_C2H2_1"/>
    <property type="match status" value="2"/>
</dbReference>
<comment type="subcellular location">
    <subcellularLocation>
        <location evidence="1">Nucleus</location>
    </subcellularLocation>
</comment>
<evidence type="ECO:0000313" key="10">
    <source>
        <dbReference type="Proteomes" id="UP001461498"/>
    </source>
</evidence>
<dbReference type="Proteomes" id="UP001461498">
    <property type="component" value="Unassembled WGS sequence"/>
</dbReference>
<dbReference type="PROSITE" id="PS50157">
    <property type="entry name" value="ZINC_FINGER_C2H2_2"/>
    <property type="match status" value="5"/>
</dbReference>
<keyword evidence="4 7" id="KW-0863">Zinc-finger</keyword>
<evidence type="ECO:0000256" key="2">
    <source>
        <dbReference type="ARBA" id="ARBA00022723"/>
    </source>
</evidence>
<feature type="domain" description="C2H2-type" evidence="8">
    <location>
        <begin position="306"/>
        <end position="333"/>
    </location>
</feature>
<accession>A0AAW1CIQ6</accession>
<feature type="domain" description="C2H2-type" evidence="8">
    <location>
        <begin position="219"/>
        <end position="246"/>
    </location>
</feature>
<dbReference type="SUPFAM" id="SSF57667">
    <property type="entry name" value="beta-beta-alpha zinc fingers"/>
    <property type="match status" value="6"/>
</dbReference>
<dbReference type="FunFam" id="3.30.160.60:FF:000145">
    <property type="entry name" value="Zinc finger protein 574"/>
    <property type="match status" value="1"/>
</dbReference>
<dbReference type="Pfam" id="PF00096">
    <property type="entry name" value="zf-C2H2"/>
    <property type="match status" value="4"/>
</dbReference>
<keyword evidence="2" id="KW-0479">Metal-binding</keyword>
<evidence type="ECO:0000256" key="7">
    <source>
        <dbReference type="PROSITE-ProRule" id="PRU00042"/>
    </source>
</evidence>
<reference evidence="9 10" key="1">
    <citation type="submission" date="2022-12" db="EMBL/GenBank/DDBJ databases">
        <title>Chromosome-level genome assembly of true bugs.</title>
        <authorList>
            <person name="Ma L."/>
            <person name="Li H."/>
        </authorList>
    </citation>
    <scope>NUCLEOTIDE SEQUENCE [LARGE SCALE GENOMIC DNA]</scope>
    <source>
        <strain evidence="9">Lab_2022b</strain>
    </source>
</reference>
<evidence type="ECO:0000256" key="1">
    <source>
        <dbReference type="ARBA" id="ARBA00004123"/>
    </source>
</evidence>
<gene>
    <name evidence="9" type="ORF">O3M35_002978</name>
</gene>
<keyword evidence="10" id="KW-1185">Reference proteome</keyword>
<dbReference type="PANTHER" id="PTHR24379">
    <property type="entry name" value="KRAB AND ZINC FINGER DOMAIN-CONTAINING"/>
    <property type="match status" value="1"/>
</dbReference>
<organism evidence="9 10">
    <name type="scientific">Rhynocoris fuscipes</name>
    <dbReference type="NCBI Taxonomy" id="488301"/>
    <lineage>
        <taxon>Eukaryota</taxon>
        <taxon>Metazoa</taxon>
        <taxon>Ecdysozoa</taxon>
        <taxon>Arthropoda</taxon>
        <taxon>Hexapoda</taxon>
        <taxon>Insecta</taxon>
        <taxon>Pterygota</taxon>
        <taxon>Neoptera</taxon>
        <taxon>Paraneoptera</taxon>
        <taxon>Hemiptera</taxon>
        <taxon>Heteroptera</taxon>
        <taxon>Panheteroptera</taxon>
        <taxon>Cimicomorpha</taxon>
        <taxon>Reduviidae</taxon>
        <taxon>Harpactorinae</taxon>
        <taxon>Harpactorini</taxon>
        <taxon>Rhynocoris</taxon>
    </lineage>
</organism>
<dbReference type="FunFam" id="3.30.160.60:FF:000417">
    <property type="entry name" value="Zinc finger protein"/>
    <property type="match status" value="1"/>
</dbReference>
<proteinExistence type="predicted"/>
<sequence length="433" mass="51400">MSNCVEEAIIKSESAAVDIKIEKPFLSTDDDITAESQLTDYLEIKSEQPELLFDVNCVKEEPSVDLGVDFINEQNNEEHLLENVESENFLKIENNNKSNSLRVDKFNSNMMLHCYYCKYSGRRSKLKKHMKKHLMDNCKLYRCHVCDYRTNRLDSLRVDMLTINGDVSFKCNVCYYDDNEELESDNEDRQFVCNVCDYETKRFDHLKNHMMNHSGIRPFKCTICYAEFKTRYDMKQHTILHSEKKPYNCKLCDYKCIRQVSFKLHMMDHTGERPYECNICNFRTKRNAYLKQHMASYHRAGDGKRYVCNECEYRTTYLSHLKRHQLIHTGTFNERSNDQNSKSDSLKKKIVKSAKNVKHRKLFTCYICNFRANRLNLKEHLKIHIEDGNDIQYKCHVCSYKASSNSLLRAHLYTHSDEKPHKCDECDYQAKYR</sequence>
<evidence type="ECO:0000313" key="9">
    <source>
        <dbReference type="EMBL" id="KAK9498317.1"/>
    </source>
</evidence>
<dbReference type="InterPro" id="IPR036236">
    <property type="entry name" value="Znf_C2H2_sf"/>
</dbReference>
<evidence type="ECO:0000256" key="4">
    <source>
        <dbReference type="ARBA" id="ARBA00022771"/>
    </source>
</evidence>
<dbReference type="EMBL" id="JAPXFL010000012">
    <property type="protein sequence ID" value="KAK9498317.1"/>
    <property type="molecule type" value="Genomic_DNA"/>
</dbReference>
<name>A0AAW1CIQ6_9HEMI</name>
<protein>
    <recommendedName>
        <fullName evidence="8">C2H2-type domain-containing protein</fullName>
    </recommendedName>
</protein>
<dbReference type="AlphaFoldDB" id="A0AAW1CIQ6"/>
<comment type="caution">
    <text evidence="9">The sequence shown here is derived from an EMBL/GenBank/DDBJ whole genome shotgun (WGS) entry which is preliminary data.</text>
</comment>
<evidence type="ECO:0000259" key="8">
    <source>
        <dbReference type="PROSITE" id="PS50157"/>
    </source>
</evidence>
<keyword evidence="6" id="KW-0539">Nucleus</keyword>
<evidence type="ECO:0000256" key="6">
    <source>
        <dbReference type="ARBA" id="ARBA00023242"/>
    </source>
</evidence>